<organism evidence="17 18">
    <name type="scientific">Halopelagius longus</name>
    <dbReference type="NCBI Taxonomy" id="1236180"/>
    <lineage>
        <taxon>Archaea</taxon>
        <taxon>Methanobacteriati</taxon>
        <taxon>Methanobacteriota</taxon>
        <taxon>Stenosarchaea group</taxon>
        <taxon>Halobacteria</taxon>
        <taxon>Halobacteriales</taxon>
        <taxon>Haloferacaceae</taxon>
    </lineage>
</organism>
<dbReference type="Pfam" id="PF25087">
    <property type="entry name" value="GMPPB_C"/>
    <property type="match status" value="1"/>
</dbReference>
<evidence type="ECO:0000313" key="18">
    <source>
        <dbReference type="Proteomes" id="UP000199289"/>
    </source>
</evidence>
<feature type="domain" description="Nucleotidyl transferase" evidence="14">
    <location>
        <begin position="7"/>
        <end position="230"/>
    </location>
</feature>
<comment type="pathway">
    <text evidence="2">Nucleotide-sugar biosynthesis; UDP-N-acetyl-alpha-D-glucosamine biosynthesis; UDP-N-acetyl-alpha-D-glucosamine from N-acetyl-alpha-D-glucosamine 1-phosphate: step 1/1.</text>
</comment>
<dbReference type="OrthoDB" id="15372at2157"/>
<dbReference type="InterPro" id="IPR018357">
    <property type="entry name" value="Hexapep_transf_CS"/>
</dbReference>
<comment type="catalytic activity">
    <reaction evidence="13">
        <text>N-acetyl-alpha-D-glucosamine 1-phosphate + UTP + H(+) = UDP-N-acetyl-alpha-D-glucosamine + diphosphate</text>
        <dbReference type="Rhea" id="RHEA:13509"/>
        <dbReference type="ChEBI" id="CHEBI:15378"/>
        <dbReference type="ChEBI" id="CHEBI:33019"/>
        <dbReference type="ChEBI" id="CHEBI:46398"/>
        <dbReference type="ChEBI" id="CHEBI:57705"/>
        <dbReference type="ChEBI" id="CHEBI:57776"/>
        <dbReference type="EC" id="2.7.7.23"/>
    </reaction>
</comment>
<keyword evidence="10" id="KW-0511">Multifunctional enzyme</keyword>
<keyword evidence="8 17" id="KW-0808">Transferase</keyword>
<evidence type="ECO:0000256" key="7">
    <source>
        <dbReference type="ARBA" id="ARBA00013414"/>
    </source>
</evidence>
<evidence type="ECO:0000256" key="8">
    <source>
        <dbReference type="ARBA" id="ARBA00022679"/>
    </source>
</evidence>
<dbReference type="Gene3D" id="2.160.10.10">
    <property type="entry name" value="Hexapeptide repeat proteins"/>
    <property type="match status" value="1"/>
</dbReference>
<reference evidence="18" key="2">
    <citation type="submission" date="2016-10" db="EMBL/GenBank/DDBJ databases">
        <authorList>
            <person name="Varghese N."/>
            <person name="Submissions S."/>
        </authorList>
    </citation>
    <scope>NUCLEOTIDE SEQUENCE [LARGE SCALE GENOMIC DNA]</scope>
    <source>
        <strain evidence="18">CGMCC 1.12397</strain>
    </source>
</reference>
<dbReference type="EC" id="2.7.7.23" evidence="6"/>
<evidence type="ECO:0000259" key="15">
    <source>
        <dbReference type="Pfam" id="PF25087"/>
    </source>
</evidence>
<evidence type="ECO:0000256" key="1">
    <source>
        <dbReference type="ARBA" id="ARBA00005166"/>
    </source>
</evidence>
<protein>
    <recommendedName>
        <fullName evidence="7">Bifunctional protein GlmU</fullName>
        <ecNumber evidence="5">2.3.1.157</ecNumber>
        <ecNumber evidence="6">2.7.7.23</ecNumber>
    </recommendedName>
</protein>
<dbReference type="CDD" id="cd04181">
    <property type="entry name" value="NTP_transferase"/>
    <property type="match status" value="1"/>
</dbReference>
<evidence type="ECO:0000256" key="13">
    <source>
        <dbReference type="ARBA" id="ARBA00048493"/>
    </source>
</evidence>
<dbReference type="Proteomes" id="UP000255421">
    <property type="component" value="Unassembled WGS sequence"/>
</dbReference>
<name>A0A1H1GFH2_9EURY</name>
<dbReference type="RefSeq" id="WP_092539123.1">
    <property type="nucleotide sequence ID" value="NZ_FNKQ01000006.1"/>
</dbReference>
<evidence type="ECO:0000256" key="3">
    <source>
        <dbReference type="ARBA" id="ARBA00007707"/>
    </source>
</evidence>
<dbReference type="EMBL" id="FNKQ01000006">
    <property type="protein sequence ID" value="SDR11845.1"/>
    <property type="molecule type" value="Genomic_DNA"/>
</dbReference>
<proteinExistence type="inferred from homology"/>
<comment type="similarity">
    <text evidence="3">In the C-terminal section; belongs to the transferase hexapeptide repeat family.</text>
</comment>
<feature type="domain" description="Mannose-1-phosphate guanyltransferase C-terminal" evidence="15">
    <location>
        <begin position="240"/>
        <end position="323"/>
    </location>
</feature>
<evidence type="ECO:0000313" key="16">
    <source>
        <dbReference type="EMBL" id="RDI69627.1"/>
    </source>
</evidence>
<dbReference type="GO" id="GO:0019134">
    <property type="term" value="F:glucosamine-1-phosphate N-acetyltransferase activity"/>
    <property type="evidence" value="ECO:0007669"/>
    <property type="project" value="UniProtKB-EC"/>
</dbReference>
<evidence type="ECO:0000256" key="2">
    <source>
        <dbReference type="ARBA" id="ARBA00005208"/>
    </source>
</evidence>
<dbReference type="Pfam" id="PF00483">
    <property type="entry name" value="NTP_transferase"/>
    <property type="match status" value="1"/>
</dbReference>
<dbReference type="GO" id="GO:0003977">
    <property type="term" value="F:UDP-N-acetylglucosamine diphosphorylase activity"/>
    <property type="evidence" value="ECO:0007669"/>
    <property type="project" value="UniProtKB-EC"/>
</dbReference>
<dbReference type="InterPro" id="IPR001451">
    <property type="entry name" value="Hexapep"/>
</dbReference>
<dbReference type="SUPFAM" id="SSF51161">
    <property type="entry name" value="Trimeric LpxA-like enzymes"/>
    <property type="match status" value="1"/>
</dbReference>
<accession>A0A1H1GFH2</accession>
<dbReference type="InterPro" id="IPR011004">
    <property type="entry name" value="Trimer_LpxA-like_sf"/>
</dbReference>
<evidence type="ECO:0000313" key="17">
    <source>
        <dbReference type="EMBL" id="SDR11845.1"/>
    </source>
</evidence>
<comment type="similarity">
    <text evidence="4">In the N-terminal section; belongs to the N-acetylglucosamine-1-phosphate uridyltransferase family.</text>
</comment>
<reference evidence="17" key="1">
    <citation type="submission" date="2016-10" db="EMBL/GenBank/DDBJ databases">
        <authorList>
            <person name="de Groot N.N."/>
        </authorList>
    </citation>
    <scope>NUCLEOTIDE SEQUENCE [LARGE SCALE GENOMIC DNA]</scope>
    <source>
        <strain evidence="17">CGMCC 1.12397</strain>
    </source>
</reference>
<reference evidence="16 19" key="3">
    <citation type="submission" date="2018-07" db="EMBL/GenBank/DDBJ databases">
        <title>Genome sequence of extremly halophilic archaeon Halopelagius longus strain BC12-B1.</title>
        <authorList>
            <person name="Zhang X."/>
        </authorList>
    </citation>
    <scope>NUCLEOTIDE SEQUENCE [LARGE SCALE GENOMIC DNA]</scope>
    <source>
        <strain evidence="16 19">BC12-B1</strain>
    </source>
</reference>
<evidence type="ECO:0000256" key="12">
    <source>
        <dbReference type="ARBA" id="ARBA00048247"/>
    </source>
</evidence>
<dbReference type="InterPro" id="IPR029044">
    <property type="entry name" value="Nucleotide-diphossugar_trans"/>
</dbReference>
<keyword evidence="11" id="KW-0012">Acyltransferase</keyword>
<dbReference type="PANTHER" id="PTHR43584:SF8">
    <property type="entry name" value="N-ACETYLMURAMATE ALPHA-1-PHOSPHATE URIDYLYLTRANSFERASE"/>
    <property type="match status" value="1"/>
</dbReference>
<evidence type="ECO:0000256" key="11">
    <source>
        <dbReference type="ARBA" id="ARBA00023315"/>
    </source>
</evidence>
<evidence type="ECO:0000256" key="6">
    <source>
        <dbReference type="ARBA" id="ARBA00012457"/>
    </source>
</evidence>
<gene>
    <name evidence="16" type="ORF">DWB78_17800</name>
    <name evidence="17" type="ORF">SAMN05216278_3633</name>
</gene>
<dbReference type="PROSITE" id="PS00101">
    <property type="entry name" value="HEXAPEP_TRANSFERASES"/>
    <property type="match status" value="1"/>
</dbReference>
<dbReference type="InterPro" id="IPR005835">
    <property type="entry name" value="NTP_transferase_dom"/>
</dbReference>
<sequence>MTDITEAVVLAAGEGRRLRPLTKYLPKPMLPVANRPVIDFVLESLVDNGIERVVVVVGYRSDRIQTHLTAEHPDTEIEFVQQPSQLGSGHALLQAKDAVGDDFVVVNGDNIIDDGIVASTLERYTTTDSAATVAVAHSDTPEEYGVVISDRGLISDIDEHPVEREGYLVNAGVYVFDRGVFDALDRTDPWQGEIRLTDAIAHLDGPVTSILVNGGWLDPSNPWKLLSVSETVLADELGSQVKIADSARVHETAVIEGPVIIGQNCDVGPGAVIRSGTCLQDNVHVGANTVIERSIVSNDAYVGANALLRDSVIGSGAEIRDCVASPGGRADVVVDGKLYTDRRLGSIVADRATVGPNATLESGCSVGAEATVGAGVVVDGTVREKTEIAA</sequence>
<comment type="catalytic activity">
    <reaction evidence="12">
        <text>alpha-D-glucosamine 1-phosphate + acetyl-CoA = N-acetyl-alpha-D-glucosamine 1-phosphate + CoA + H(+)</text>
        <dbReference type="Rhea" id="RHEA:13725"/>
        <dbReference type="ChEBI" id="CHEBI:15378"/>
        <dbReference type="ChEBI" id="CHEBI:57287"/>
        <dbReference type="ChEBI" id="CHEBI:57288"/>
        <dbReference type="ChEBI" id="CHEBI:57776"/>
        <dbReference type="ChEBI" id="CHEBI:58516"/>
        <dbReference type="EC" id="2.3.1.157"/>
    </reaction>
</comment>
<evidence type="ECO:0000313" key="19">
    <source>
        <dbReference type="Proteomes" id="UP000255421"/>
    </source>
</evidence>
<keyword evidence="9" id="KW-0548">Nucleotidyltransferase</keyword>
<dbReference type="SUPFAM" id="SSF53448">
    <property type="entry name" value="Nucleotide-diphospho-sugar transferases"/>
    <property type="match status" value="1"/>
</dbReference>
<evidence type="ECO:0000256" key="4">
    <source>
        <dbReference type="ARBA" id="ARBA00007947"/>
    </source>
</evidence>
<dbReference type="InterPro" id="IPR056729">
    <property type="entry name" value="GMPPB_C"/>
</dbReference>
<dbReference type="Gene3D" id="3.90.550.10">
    <property type="entry name" value="Spore Coat Polysaccharide Biosynthesis Protein SpsA, Chain A"/>
    <property type="match status" value="1"/>
</dbReference>
<keyword evidence="19" id="KW-1185">Reference proteome</keyword>
<dbReference type="AlphaFoldDB" id="A0A1H1GFH2"/>
<dbReference type="InterPro" id="IPR050065">
    <property type="entry name" value="GlmU-like"/>
</dbReference>
<dbReference type="EC" id="2.3.1.157" evidence="5"/>
<evidence type="ECO:0000256" key="5">
    <source>
        <dbReference type="ARBA" id="ARBA00012225"/>
    </source>
</evidence>
<dbReference type="Pfam" id="PF14602">
    <property type="entry name" value="Hexapep_2"/>
    <property type="match status" value="1"/>
</dbReference>
<dbReference type="Proteomes" id="UP000199289">
    <property type="component" value="Unassembled WGS sequence"/>
</dbReference>
<dbReference type="EMBL" id="QQST01000004">
    <property type="protein sequence ID" value="RDI69627.1"/>
    <property type="molecule type" value="Genomic_DNA"/>
</dbReference>
<dbReference type="PANTHER" id="PTHR43584">
    <property type="entry name" value="NUCLEOTIDYL TRANSFERASE"/>
    <property type="match status" value="1"/>
</dbReference>
<evidence type="ECO:0000256" key="9">
    <source>
        <dbReference type="ARBA" id="ARBA00022695"/>
    </source>
</evidence>
<evidence type="ECO:0000259" key="14">
    <source>
        <dbReference type="Pfam" id="PF00483"/>
    </source>
</evidence>
<comment type="pathway">
    <text evidence="1">Nucleotide-sugar biosynthesis; UDP-N-acetyl-alpha-D-glucosamine biosynthesis; N-acetyl-alpha-D-glucosamine 1-phosphate from alpha-D-glucosamine 6-phosphate (route II): step 2/2.</text>
</comment>
<evidence type="ECO:0000256" key="10">
    <source>
        <dbReference type="ARBA" id="ARBA00023268"/>
    </source>
</evidence>